<gene>
    <name evidence="2" type="ORF">SAMN04490247_2642</name>
</gene>
<dbReference type="AlphaFoldDB" id="A0A1G8VC96"/>
<keyword evidence="3" id="KW-1185">Reference proteome</keyword>
<evidence type="ECO:0000313" key="2">
    <source>
        <dbReference type="EMBL" id="SDJ63633.1"/>
    </source>
</evidence>
<evidence type="ECO:0000313" key="3">
    <source>
        <dbReference type="Proteomes" id="UP000199225"/>
    </source>
</evidence>
<dbReference type="InterPro" id="IPR022742">
    <property type="entry name" value="Hydrolase_4"/>
</dbReference>
<accession>A0A1G8VC96</accession>
<feature type="domain" description="Serine aminopeptidase S33" evidence="1">
    <location>
        <begin position="10"/>
        <end position="241"/>
    </location>
</feature>
<dbReference type="Pfam" id="PF12146">
    <property type="entry name" value="Hydrolase_4"/>
    <property type="match status" value="1"/>
</dbReference>
<organism evidence="2 3">
    <name type="scientific">Salimicrobium halophilum</name>
    <dbReference type="NCBI Taxonomy" id="86666"/>
    <lineage>
        <taxon>Bacteria</taxon>
        <taxon>Bacillati</taxon>
        <taxon>Bacillota</taxon>
        <taxon>Bacilli</taxon>
        <taxon>Bacillales</taxon>
        <taxon>Bacillaceae</taxon>
        <taxon>Salimicrobium</taxon>
    </lineage>
</organism>
<dbReference type="InterPro" id="IPR051044">
    <property type="entry name" value="MAG_DAG_Lipase"/>
</dbReference>
<dbReference type="RefSeq" id="WP_093194337.1">
    <property type="nucleotide sequence ID" value="NZ_FNEV01000008.1"/>
</dbReference>
<dbReference type="SUPFAM" id="SSF53474">
    <property type="entry name" value="alpha/beta-Hydrolases"/>
    <property type="match status" value="1"/>
</dbReference>
<dbReference type="EMBL" id="FNEV01000008">
    <property type="protein sequence ID" value="SDJ63633.1"/>
    <property type="molecule type" value="Genomic_DNA"/>
</dbReference>
<reference evidence="3" key="1">
    <citation type="submission" date="2016-10" db="EMBL/GenBank/DDBJ databases">
        <authorList>
            <person name="Varghese N."/>
            <person name="Submissions S."/>
        </authorList>
    </citation>
    <scope>NUCLEOTIDE SEQUENCE [LARGE SCALE GENOMIC DNA]</scope>
    <source>
        <strain evidence="3">DSM 4771</strain>
    </source>
</reference>
<dbReference type="InterPro" id="IPR029058">
    <property type="entry name" value="AB_hydrolase_fold"/>
</dbReference>
<dbReference type="Proteomes" id="UP000199225">
    <property type="component" value="Unassembled WGS sequence"/>
</dbReference>
<evidence type="ECO:0000259" key="1">
    <source>
        <dbReference type="Pfam" id="PF12146"/>
    </source>
</evidence>
<sequence>MLKEYIAVTPKAVIVIVHGAFEHGGRYQALAEKFQADGYSVVVGDLPGQGDEKGRRGHIRSFRQYIETIEGWVTYAQDTDLPVFLLGHSMGGLAVIRTLQEMKLPVRGVILSSPALGIKNGAGKPLEAVSKVLDRVSPTMRVAYPYNPEIVTRNERVWEMDRKDDKILDQVSVRWYKEFQRAIKKAHVQEMSNLPLLLMQAGDDKMVKIKDTKRWFNNQDMTEKAYKEWPGLYHEIFNEPENEKVYRYTLNFLESHR</sequence>
<dbReference type="Gene3D" id="3.40.50.1820">
    <property type="entry name" value="alpha/beta hydrolase"/>
    <property type="match status" value="1"/>
</dbReference>
<protein>
    <submittedName>
        <fullName evidence="2">Lysophospholipase</fullName>
    </submittedName>
</protein>
<name>A0A1G8VC96_9BACI</name>
<proteinExistence type="predicted"/>
<dbReference type="PANTHER" id="PTHR11614">
    <property type="entry name" value="PHOSPHOLIPASE-RELATED"/>
    <property type="match status" value="1"/>
</dbReference>
<dbReference type="STRING" id="86666.SAMN04490247_2642"/>
<dbReference type="OrthoDB" id="9806902at2"/>